<dbReference type="STRING" id="1072389.K1W7S9"/>
<dbReference type="OMA" id="SEESHMF"/>
<dbReference type="EMBL" id="JH921451">
    <property type="protein sequence ID" value="EKD13140.1"/>
    <property type="molecule type" value="Genomic_DNA"/>
</dbReference>
<proteinExistence type="predicted"/>
<accession>K1W7S9</accession>
<dbReference type="InterPro" id="IPR000938">
    <property type="entry name" value="CAP-Gly_domain"/>
</dbReference>
<dbReference type="PROSITE" id="PS51450">
    <property type="entry name" value="LRR"/>
    <property type="match status" value="1"/>
</dbReference>
<dbReference type="AlphaFoldDB" id="K1W7S9"/>
<dbReference type="InterPro" id="IPR036859">
    <property type="entry name" value="CAP-Gly_dom_sf"/>
</dbReference>
<dbReference type="GeneID" id="18764518"/>
<dbReference type="SUPFAM" id="SSF52047">
    <property type="entry name" value="RNI-like"/>
    <property type="match status" value="1"/>
</dbReference>
<dbReference type="Pfam" id="PF13516">
    <property type="entry name" value="LRR_6"/>
    <property type="match status" value="1"/>
</dbReference>
<dbReference type="KEGG" id="mbe:MBM_08583"/>
<dbReference type="SMART" id="SM01052">
    <property type="entry name" value="CAP_GLY"/>
    <property type="match status" value="1"/>
</dbReference>
<dbReference type="SUPFAM" id="SSF74924">
    <property type="entry name" value="Cap-Gly domain"/>
    <property type="match status" value="1"/>
</dbReference>
<evidence type="ECO:0000259" key="2">
    <source>
        <dbReference type="PROSITE" id="PS50245"/>
    </source>
</evidence>
<dbReference type="OrthoDB" id="5273213at2759"/>
<name>K1W7S9_MARBU</name>
<dbReference type="HOGENOM" id="CLU_017716_3_1_1"/>
<dbReference type="InParanoid" id="K1W7S9"/>
<evidence type="ECO:0000313" key="3">
    <source>
        <dbReference type="EMBL" id="EKD13140.1"/>
    </source>
</evidence>
<reference evidence="3 4" key="1">
    <citation type="journal article" date="2012" name="BMC Genomics">
        <title>Sequencing the genome of Marssonina brunnea reveals fungus-poplar co-evolution.</title>
        <authorList>
            <person name="Zhu S."/>
            <person name="Cao Y.-Z."/>
            <person name="Jiang C."/>
            <person name="Tan B.-Y."/>
            <person name="Wang Z."/>
            <person name="Feng S."/>
            <person name="Zhang L."/>
            <person name="Su X.-H."/>
            <person name="Brejova B."/>
            <person name="Vinar T."/>
            <person name="Xu M."/>
            <person name="Wang M.-X."/>
            <person name="Zhang S.-G."/>
            <person name="Huang M.-R."/>
            <person name="Wu R."/>
            <person name="Zhou Y."/>
        </authorList>
    </citation>
    <scope>NUCLEOTIDE SEQUENCE [LARGE SCALE GENOMIC DNA]</scope>
    <source>
        <strain evidence="3 4">MB_m1</strain>
    </source>
</reference>
<dbReference type="PANTHER" id="PTHR24373">
    <property type="entry name" value="SLIT RELATED LEUCINE-RICH REPEAT NEURONAL PROTEIN"/>
    <property type="match status" value="1"/>
</dbReference>
<dbReference type="Gene3D" id="3.80.10.10">
    <property type="entry name" value="Ribonuclease Inhibitor"/>
    <property type="match status" value="2"/>
</dbReference>
<dbReference type="Pfam" id="PF01302">
    <property type="entry name" value="CAP_GLY"/>
    <property type="match status" value="1"/>
</dbReference>
<evidence type="ECO:0000313" key="4">
    <source>
        <dbReference type="Proteomes" id="UP000006753"/>
    </source>
</evidence>
<keyword evidence="1" id="KW-0732">Signal</keyword>
<dbReference type="PROSITE" id="PS50245">
    <property type="entry name" value="CAP_GLY_2"/>
    <property type="match status" value="1"/>
</dbReference>
<dbReference type="RefSeq" id="XP_007296472.1">
    <property type="nucleotide sequence ID" value="XM_007296410.1"/>
</dbReference>
<evidence type="ECO:0000256" key="1">
    <source>
        <dbReference type="ARBA" id="ARBA00022729"/>
    </source>
</evidence>
<dbReference type="InterPro" id="IPR001611">
    <property type="entry name" value="Leu-rich_rpt"/>
</dbReference>
<dbReference type="Proteomes" id="UP000006753">
    <property type="component" value="Unassembled WGS sequence"/>
</dbReference>
<organism evidence="3 4">
    <name type="scientific">Marssonina brunnea f. sp. multigermtubi (strain MB_m1)</name>
    <name type="common">Marssonina leaf spot fungus</name>
    <dbReference type="NCBI Taxonomy" id="1072389"/>
    <lineage>
        <taxon>Eukaryota</taxon>
        <taxon>Fungi</taxon>
        <taxon>Dikarya</taxon>
        <taxon>Ascomycota</taxon>
        <taxon>Pezizomycotina</taxon>
        <taxon>Leotiomycetes</taxon>
        <taxon>Helotiales</taxon>
        <taxon>Drepanopezizaceae</taxon>
        <taxon>Drepanopeziza</taxon>
    </lineage>
</organism>
<dbReference type="InterPro" id="IPR050328">
    <property type="entry name" value="Dev_Immune_Receptor"/>
</dbReference>
<gene>
    <name evidence="3" type="ORF">MBM_08583</name>
</gene>
<dbReference type="eggNOG" id="KOG3207">
    <property type="taxonomic scope" value="Eukaryota"/>
</dbReference>
<dbReference type="Gene3D" id="2.30.30.190">
    <property type="entry name" value="CAP Gly-rich-like domain"/>
    <property type="match status" value="1"/>
</dbReference>
<keyword evidence="4" id="KW-1185">Reference proteome</keyword>
<protein>
    <submittedName>
        <fullName evidence="3">CAP-Gly domain-containing protein</fullName>
    </submittedName>
</protein>
<feature type="domain" description="CAP-Gly" evidence="2">
    <location>
        <begin position="35"/>
        <end position="71"/>
    </location>
</feature>
<dbReference type="PROSITE" id="PS00845">
    <property type="entry name" value="CAP_GLY_1"/>
    <property type="match status" value="1"/>
</dbReference>
<dbReference type="InterPro" id="IPR032675">
    <property type="entry name" value="LRR_dom_sf"/>
</dbReference>
<dbReference type="PANTHER" id="PTHR24373:SF275">
    <property type="entry name" value="TIR DOMAIN-CONTAINING PROTEIN"/>
    <property type="match status" value="1"/>
</dbReference>
<sequence>MSSGYYVGKRVSFKGRLCTIRYIGPVEGTKSDKEYLGVEWDDLKGKHDGTHQGKRYFTCWSSSPTAASFLLSSSRAPDTSQSFVSAVEEKYGSPATSTDSDVNVISGKTVEEVGFDKIRAQQARLHELKIVLVDGQRISHAESNAGEIKAVCPKIEELDLSRNVIGSFGEVVRICGELGALKSVRVNGNRFSDLVGSIQPDEQHSYAATFAKVTDVSMDEMLLEWTGFIRAVAHFHELRSFEASMNGLKKLDLPLRANRLTSLTLEYNSFESLMSIIVLRELNSLEVLRLKGNKISEIGAEPHNLSEIPSFGKQLNYVDLSYNAVSTWKFVDDLPHVFPGMNALRFDHNPIYKTSKEVGSFTSMDDSYMLTLARIQNLEILNFSKISPADRMNSEMFYLSQIAKEISEAPQSKEKQVISRHPRYADLCEKHGAPPITRKEAGVLNPNFLEARLIKFTFYVPLNTQVGGEEEERRAVREIPMSYDVYGLKGLVGKMFGIRPLSLRLIWETGEWDPVAGFEGFEDEEDDGAAEVDEMMKAIREKGKWMKREVEIEDGTRELGNLVDGLEATVRIELR</sequence>